<feature type="region of interest" description="Disordered" evidence="3">
    <location>
        <begin position="1"/>
        <end position="38"/>
    </location>
</feature>
<gene>
    <name evidence="5" type="ORF">AB8Z38_20065</name>
</gene>
<name>A0AB39XAU5_9BRAD</name>
<feature type="compositionally biased region" description="Low complexity" evidence="3">
    <location>
        <begin position="1"/>
        <end position="11"/>
    </location>
</feature>
<dbReference type="PANTHER" id="PTHR30055">
    <property type="entry name" value="HTH-TYPE TRANSCRIPTIONAL REGULATOR RUTR"/>
    <property type="match status" value="1"/>
</dbReference>
<dbReference type="SUPFAM" id="SSF46689">
    <property type="entry name" value="Homeodomain-like"/>
    <property type="match status" value="1"/>
</dbReference>
<dbReference type="PROSITE" id="PS50977">
    <property type="entry name" value="HTH_TETR_2"/>
    <property type="match status" value="1"/>
</dbReference>
<evidence type="ECO:0000256" key="3">
    <source>
        <dbReference type="SAM" id="MobiDB-lite"/>
    </source>
</evidence>
<feature type="DNA-binding region" description="H-T-H motif" evidence="2">
    <location>
        <begin position="60"/>
        <end position="79"/>
    </location>
</feature>
<dbReference type="GO" id="GO:0003700">
    <property type="term" value="F:DNA-binding transcription factor activity"/>
    <property type="evidence" value="ECO:0007669"/>
    <property type="project" value="TreeGrafter"/>
</dbReference>
<evidence type="ECO:0000256" key="1">
    <source>
        <dbReference type="ARBA" id="ARBA00023125"/>
    </source>
</evidence>
<proteinExistence type="predicted"/>
<dbReference type="InterPro" id="IPR001647">
    <property type="entry name" value="HTH_TetR"/>
</dbReference>
<feature type="domain" description="HTH tetR-type" evidence="4">
    <location>
        <begin position="37"/>
        <end position="97"/>
    </location>
</feature>
<protein>
    <submittedName>
        <fullName evidence="5">TetR/AcrR family transcriptional regulator</fullName>
    </submittedName>
</protein>
<dbReference type="AlphaFoldDB" id="A0AB39XAU5"/>
<dbReference type="InterPro" id="IPR009057">
    <property type="entry name" value="Homeodomain-like_sf"/>
</dbReference>
<dbReference type="InterPro" id="IPR036271">
    <property type="entry name" value="Tet_transcr_reg_TetR-rel_C_sf"/>
</dbReference>
<evidence type="ECO:0000256" key="2">
    <source>
        <dbReference type="PROSITE-ProRule" id="PRU00335"/>
    </source>
</evidence>
<dbReference type="GO" id="GO:0000976">
    <property type="term" value="F:transcription cis-regulatory region binding"/>
    <property type="evidence" value="ECO:0007669"/>
    <property type="project" value="TreeGrafter"/>
</dbReference>
<keyword evidence="1 2" id="KW-0238">DNA-binding</keyword>
<dbReference type="RefSeq" id="WP_369719587.1">
    <property type="nucleotide sequence ID" value="NZ_CP165734.1"/>
</dbReference>
<organism evidence="5">
    <name type="scientific">Bradyrhizobium sp. LLZ17</name>
    <dbReference type="NCBI Taxonomy" id="3239388"/>
    <lineage>
        <taxon>Bacteria</taxon>
        <taxon>Pseudomonadati</taxon>
        <taxon>Pseudomonadota</taxon>
        <taxon>Alphaproteobacteria</taxon>
        <taxon>Hyphomicrobiales</taxon>
        <taxon>Nitrobacteraceae</taxon>
        <taxon>Bradyrhizobium</taxon>
    </lineage>
</organism>
<dbReference type="EMBL" id="CP165734">
    <property type="protein sequence ID" value="XDV55130.1"/>
    <property type="molecule type" value="Genomic_DNA"/>
</dbReference>
<dbReference type="Pfam" id="PF14246">
    <property type="entry name" value="TetR_C_7"/>
    <property type="match status" value="1"/>
</dbReference>
<dbReference type="PRINTS" id="PR00455">
    <property type="entry name" value="HTHTETR"/>
</dbReference>
<dbReference type="InterPro" id="IPR039536">
    <property type="entry name" value="TetR_C_Proteobacteria"/>
</dbReference>
<sequence length="234" mass="25275">MAQAKSSGAKSPEAKSSEAKSSEDCRPRGRPPLRSDEETKQIVLEVARHAFAAHGYAATSTEELARSAGISTKTLYRLFPGKAVLFEAMCADRLERLLSDVNLRAHDAVDIDAGLRAALLACADLALDPEVVALQRMVLQESVAFPELAANFYKNGISRTASTLAGWLRAQVKKKLIAIDDVEEAAGMLIGMVASAPQRAAIYGGMPLPSRQDIERRVRSCVAFFLDGCRRVSN</sequence>
<reference evidence="5" key="1">
    <citation type="submission" date="2024-08" db="EMBL/GenBank/DDBJ databases">
        <authorList>
            <person name="Chaddad Z."/>
            <person name="Lamrabet M."/>
            <person name="Bouhnik O."/>
            <person name="Alami S."/>
            <person name="Wipf D."/>
            <person name="Courty P.E."/>
            <person name="Missbah El Idrissi M."/>
        </authorList>
    </citation>
    <scope>NUCLEOTIDE SEQUENCE</scope>
    <source>
        <strain evidence="5">LLZ17</strain>
    </source>
</reference>
<evidence type="ECO:0000259" key="4">
    <source>
        <dbReference type="PROSITE" id="PS50977"/>
    </source>
</evidence>
<accession>A0AB39XAU5</accession>
<evidence type="ECO:0000313" key="5">
    <source>
        <dbReference type="EMBL" id="XDV55130.1"/>
    </source>
</evidence>
<feature type="compositionally biased region" description="Basic and acidic residues" evidence="3">
    <location>
        <begin position="12"/>
        <end position="38"/>
    </location>
</feature>
<dbReference type="InterPro" id="IPR050109">
    <property type="entry name" value="HTH-type_TetR-like_transc_reg"/>
</dbReference>
<dbReference type="Gene3D" id="1.10.357.10">
    <property type="entry name" value="Tetracycline Repressor, domain 2"/>
    <property type="match status" value="1"/>
</dbReference>
<dbReference type="SUPFAM" id="SSF48498">
    <property type="entry name" value="Tetracyclin repressor-like, C-terminal domain"/>
    <property type="match status" value="1"/>
</dbReference>
<dbReference type="Pfam" id="PF00440">
    <property type="entry name" value="TetR_N"/>
    <property type="match status" value="1"/>
</dbReference>
<dbReference type="PANTHER" id="PTHR30055:SF223">
    <property type="entry name" value="HTH-TYPE TRANSCRIPTIONAL REGULATOR UIDR"/>
    <property type="match status" value="1"/>
</dbReference>